<organism evidence="1 2">
    <name type="scientific">Fusarium flagelliforme</name>
    <dbReference type="NCBI Taxonomy" id="2675880"/>
    <lineage>
        <taxon>Eukaryota</taxon>
        <taxon>Fungi</taxon>
        <taxon>Dikarya</taxon>
        <taxon>Ascomycota</taxon>
        <taxon>Pezizomycotina</taxon>
        <taxon>Sordariomycetes</taxon>
        <taxon>Hypocreomycetidae</taxon>
        <taxon>Hypocreales</taxon>
        <taxon>Nectriaceae</taxon>
        <taxon>Fusarium</taxon>
        <taxon>Fusarium incarnatum-equiseti species complex</taxon>
    </lineage>
</organism>
<dbReference type="STRING" id="2594813.A0A395MV19"/>
<protein>
    <submittedName>
        <fullName evidence="1">Uncharacterized protein</fullName>
    </submittedName>
</protein>
<sequence>MANREATYFYAPTWDSPPDRPIKVGNVISSVKEPHRPRFYCPPSDESDVSSTSDQETFFFKTLETTHFIPTTEYLQKCVEAETLQRYLEITSYRKPVYIITGVKVVTGAEVNTSKSGTIGGDITVEVDGTVWTGGSVPIGGGSGIEGKTAKSQGTKWEGSGDFVFAFRVSKVVVKKSGEVNEEEYRKGAILNSGREVKQADFTL</sequence>
<reference evidence="1 2" key="1">
    <citation type="journal article" date="2018" name="PLoS Pathog.">
        <title>Evolution of structural diversity of trichothecenes, a family of toxins produced by plant pathogenic and entomopathogenic fungi.</title>
        <authorList>
            <person name="Proctor R.H."/>
            <person name="McCormick S.P."/>
            <person name="Kim H.S."/>
            <person name="Cardoza R.E."/>
            <person name="Stanley A.M."/>
            <person name="Lindo L."/>
            <person name="Kelly A."/>
            <person name="Brown D.W."/>
            <person name="Lee T."/>
            <person name="Vaughan M.M."/>
            <person name="Alexander N.J."/>
            <person name="Busman M."/>
            <person name="Gutierrez S."/>
        </authorList>
    </citation>
    <scope>NUCLEOTIDE SEQUENCE [LARGE SCALE GENOMIC DNA]</scope>
    <source>
        <strain evidence="1 2">NRRL 13405</strain>
    </source>
</reference>
<evidence type="ECO:0000313" key="1">
    <source>
        <dbReference type="EMBL" id="RFN51774.1"/>
    </source>
</evidence>
<dbReference type="EMBL" id="PXXK01000092">
    <property type="protein sequence ID" value="RFN51774.1"/>
    <property type="molecule type" value="Genomic_DNA"/>
</dbReference>
<dbReference type="AlphaFoldDB" id="A0A395MV19"/>
<gene>
    <name evidence="1" type="ORF">FIE12Z_3977</name>
</gene>
<name>A0A395MV19_9HYPO</name>
<evidence type="ECO:0000313" key="2">
    <source>
        <dbReference type="Proteomes" id="UP000265631"/>
    </source>
</evidence>
<keyword evidence="2" id="KW-1185">Reference proteome</keyword>
<comment type="caution">
    <text evidence="1">The sequence shown here is derived from an EMBL/GenBank/DDBJ whole genome shotgun (WGS) entry which is preliminary data.</text>
</comment>
<dbReference type="Proteomes" id="UP000265631">
    <property type="component" value="Unassembled WGS sequence"/>
</dbReference>
<proteinExistence type="predicted"/>
<accession>A0A395MV19</accession>